<evidence type="ECO:0000313" key="1">
    <source>
        <dbReference type="EMBL" id="HJA83581.1"/>
    </source>
</evidence>
<proteinExistence type="predicted"/>
<dbReference type="EMBL" id="DWZE01000075">
    <property type="protein sequence ID" value="HJA83581.1"/>
    <property type="molecule type" value="Genomic_DNA"/>
</dbReference>
<sequence length="60" mass="6864">WGIIHRNTPEVSQYQSVSLSISTASFPKAGAKVEPLREPAKYYNRFFGENMKVFSIRTDL</sequence>
<reference evidence="1" key="2">
    <citation type="submission" date="2021-04" db="EMBL/GenBank/DDBJ databases">
        <authorList>
            <person name="Gilroy R."/>
        </authorList>
    </citation>
    <scope>NUCLEOTIDE SEQUENCE</scope>
    <source>
        <strain evidence="1">ChiHecec1B25-7008</strain>
    </source>
</reference>
<name>A0A9D2KS03_9BACE</name>
<dbReference type="AlphaFoldDB" id="A0A9D2KS03"/>
<protein>
    <submittedName>
        <fullName evidence="1">Uncharacterized protein</fullName>
    </submittedName>
</protein>
<reference evidence="1" key="1">
    <citation type="journal article" date="2021" name="PeerJ">
        <title>Extensive microbial diversity within the chicken gut microbiome revealed by metagenomics and culture.</title>
        <authorList>
            <person name="Gilroy R."/>
            <person name="Ravi A."/>
            <person name="Getino M."/>
            <person name="Pursley I."/>
            <person name="Horton D.L."/>
            <person name="Alikhan N.F."/>
            <person name="Baker D."/>
            <person name="Gharbi K."/>
            <person name="Hall N."/>
            <person name="Watson M."/>
            <person name="Adriaenssens E.M."/>
            <person name="Foster-Nyarko E."/>
            <person name="Jarju S."/>
            <person name="Secka A."/>
            <person name="Antonio M."/>
            <person name="Oren A."/>
            <person name="Chaudhuri R.R."/>
            <person name="La Ragione R."/>
            <person name="Hildebrand F."/>
            <person name="Pallen M.J."/>
        </authorList>
    </citation>
    <scope>NUCLEOTIDE SEQUENCE</scope>
    <source>
        <strain evidence="1">ChiHecec1B25-7008</strain>
    </source>
</reference>
<feature type="non-terminal residue" evidence="1">
    <location>
        <position position="1"/>
    </location>
</feature>
<gene>
    <name evidence="1" type="ORF">H9785_06410</name>
</gene>
<organism evidence="1 2">
    <name type="scientific">Candidatus Bacteroides intestinavium</name>
    <dbReference type="NCBI Taxonomy" id="2838469"/>
    <lineage>
        <taxon>Bacteria</taxon>
        <taxon>Pseudomonadati</taxon>
        <taxon>Bacteroidota</taxon>
        <taxon>Bacteroidia</taxon>
        <taxon>Bacteroidales</taxon>
        <taxon>Bacteroidaceae</taxon>
        <taxon>Bacteroides</taxon>
    </lineage>
</organism>
<dbReference type="Proteomes" id="UP000823860">
    <property type="component" value="Unassembled WGS sequence"/>
</dbReference>
<comment type="caution">
    <text evidence="1">The sequence shown here is derived from an EMBL/GenBank/DDBJ whole genome shotgun (WGS) entry which is preliminary data.</text>
</comment>
<evidence type="ECO:0000313" key="2">
    <source>
        <dbReference type="Proteomes" id="UP000823860"/>
    </source>
</evidence>
<accession>A0A9D2KS03</accession>